<dbReference type="AlphaFoldDB" id="A0A9D4S4Z5"/>
<feature type="compositionally biased region" description="Basic residues" evidence="2">
    <location>
        <begin position="62"/>
        <end position="76"/>
    </location>
</feature>
<evidence type="ECO:0000313" key="3">
    <source>
        <dbReference type="EMBL" id="KAH3890683.1"/>
    </source>
</evidence>
<dbReference type="PANTHER" id="PTHR12767">
    <property type="entry name" value="BCL7 RELATED"/>
    <property type="match status" value="1"/>
</dbReference>
<feature type="compositionally biased region" description="Polar residues" evidence="2">
    <location>
        <begin position="100"/>
        <end position="119"/>
    </location>
</feature>
<evidence type="ECO:0000256" key="1">
    <source>
        <dbReference type="ARBA" id="ARBA00010326"/>
    </source>
</evidence>
<sequence length="171" mass="19148">MLSRSIRAETRSRAKEDIKRVITAIDKVRNWEKRWVTIGDTTMKVLKWVPISASQPTSQKMFGKKIAHTSKNRVGRILKDHSNGEDSNQGSLDIDESTRHSQGSDSGSGNLLNEDSNMSFPDLKNTEDDSNDTNMSAALKLVRNENEDESYDSMDNGSPVKRLKTDDKSSS</sequence>
<feature type="region of interest" description="Disordered" evidence="2">
    <location>
        <begin position="57"/>
        <end position="171"/>
    </location>
</feature>
<name>A0A9D4S4Z5_DREPO</name>
<evidence type="ECO:0000313" key="4">
    <source>
        <dbReference type="Proteomes" id="UP000828390"/>
    </source>
</evidence>
<proteinExistence type="inferred from homology"/>
<keyword evidence="4" id="KW-1185">Reference proteome</keyword>
<reference evidence="3" key="1">
    <citation type="journal article" date="2019" name="bioRxiv">
        <title>The Genome of the Zebra Mussel, Dreissena polymorpha: A Resource for Invasive Species Research.</title>
        <authorList>
            <person name="McCartney M.A."/>
            <person name="Auch B."/>
            <person name="Kono T."/>
            <person name="Mallez S."/>
            <person name="Zhang Y."/>
            <person name="Obille A."/>
            <person name="Becker A."/>
            <person name="Abrahante J.E."/>
            <person name="Garbe J."/>
            <person name="Badalamenti J.P."/>
            <person name="Herman A."/>
            <person name="Mangelson H."/>
            <person name="Liachko I."/>
            <person name="Sullivan S."/>
            <person name="Sone E.D."/>
            <person name="Koren S."/>
            <person name="Silverstein K.A.T."/>
            <person name="Beckman K.B."/>
            <person name="Gohl D.M."/>
        </authorList>
    </citation>
    <scope>NUCLEOTIDE SEQUENCE</scope>
    <source>
        <strain evidence="3">Duluth1</strain>
        <tissue evidence="3">Whole animal</tissue>
    </source>
</reference>
<dbReference type="OrthoDB" id="5989898at2759"/>
<dbReference type="PANTHER" id="PTHR12767:SF9">
    <property type="entry name" value="BCL7-LIKE"/>
    <property type="match status" value="1"/>
</dbReference>
<dbReference type="Proteomes" id="UP000828390">
    <property type="component" value="Unassembled WGS sequence"/>
</dbReference>
<gene>
    <name evidence="3" type="ORF">DPMN_014768</name>
</gene>
<comment type="similarity">
    <text evidence="1">Belongs to the BCL7 family.</text>
</comment>
<evidence type="ECO:0000256" key="2">
    <source>
        <dbReference type="SAM" id="MobiDB-lite"/>
    </source>
</evidence>
<comment type="caution">
    <text evidence="3">The sequence shown here is derived from an EMBL/GenBank/DDBJ whole genome shotgun (WGS) entry which is preliminary data.</text>
</comment>
<reference evidence="3" key="2">
    <citation type="submission" date="2020-11" db="EMBL/GenBank/DDBJ databases">
        <authorList>
            <person name="McCartney M.A."/>
            <person name="Auch B."/>
            <person name="Kono T."/>
            <person name="Mallez S."/>
            <person name="Becker A."/>
            <person name="Gohl D.M."/>
            <person name="Silverstein K.A.T."/>
            <person name="Koren S."/>
            <person name="Bechman K.B."/>
            <person name="Herman A."/>
            <person name="Abrahante J.E."/>
            <person name="Garbe J."/>
        </authorList>
    </citation>
    <scope>NUCLEOTIDE SEQUENCE</scope>
    <source>
        <strain evidence="3">Duluth1</strain>
        <tissue evidence="3">Whole animal</tissue>
    </source>
</reference>
<organism evidence="3 4">
    <name type="scientific">Dreissena polymorpha</name>
    <name type="common">Zebra mussel</name>
    <name type="synonym">Mytilus polymorpha</name>
    <dbReference type="NCBI Taxonomy" id="45954"/>
    <lineage>
        <taxon>Eukaryota</taxon>
        <taxon>Metazoa</taxon>
        <taxon>Spiralia</taxon>
        <taxon>Lophotrochozoa</taxon>
        <taxon>Mollusca</taxon>
        <taxon>Bivalvia</taxon>
        <taxon>Autobranchia</taxon>
        <taxon>Heteroconchia</taxon>
        <taxon>Euheterodonta</taxon>
        <taxon>Imparidentia</taxon>
        <taxon>Neoheterodontei</taxon>
        <taxon>Myida</taxon>
        <taxon>Dreissenoidea</taxon>
        <taxon>Dreissenidae</taxon>
        <taxon>Dreissena</taxon>
    </lineage>
</organism>
<protein>
    <submittedName>
        <fullName evidence="3">Uncharacterized protein</fullName>
    </submittedName>
</protein>
<dbReference type="EMBL" id="JAIWYP010000001">
    <property type="protein sequence ID" value="KAH3890683.1"/>
    <property type="molecule type" value="Genomic_DNA"/>
</dbReference>
<dbReference type="InterPro" id="IPR006804">
    <property type="entry name" value="BCL7"/>
</dbReference>
<dbReference type="Pfam" id="PF04714">
    <property type="entry name" value="BCL_N"/>
    <property type="match status" value="1"/>
</dbReference>
<accession>A0A9D4S4Z5</accession>